<evidence type="ECO:0000256" key="5">
    <source>
        <dbReference type="ARBA" id="ARBA00022884"/>
    </source>
</evidence>
<evidence type="ECO:0000256" key="1">
    <source>
        <dbReference type="ARBA" id="ARBA00022694"/>
    </source>
</evidence>
<dbReference type="AlphaFoldDB" id="A0A5C1QB98"/>
<keyword evidence="8" id="KW-1185">Reference proteome</keyword>
<dbReference type="GO" id="GO:0042781">
    <property type="term" value="F:3'-tRNA processing endoribonuclease activity"/>
    <property type="evidence" value="ECO:0007669"/>
    <property type="project" value="TreeGrafter"/>
</dbReference>
<keyword evidence="3" id="KW-0255">Endonuclease</keyword>
<keyword evidence="4 7" id="KW-0378">Hydrolase</keyword>
<dbReference type="InterPro" id="IPR000100">
    <property type="entry name" value="RNase_P"/>
</dbReference>
<dbReference type="InterPro" id="IPR020568">
    <property type="entry name" value="Ribosomal_Su5_D2-typ_SF"/>
</dbReference>
<evidence type="ECO:0000313" key="8">
    <source>
        <dbReference type="Proteomes" id="UP000323824"/>
    </source>
</evidence>
<name>A0A5C1QB98_9SPIO</name>
<keyword evidence="1" id="KW-0819">tRNA processing</keyword>
<reference evidence="7 8" key="2">
    <citation type="submission" date="2019-09" db="EMBL/GenBank/DDBJ databases">
        <title>Complete Genome Sequence and Methylome Analysis of free living Spirochaetas.</title>
        <authorList>
            <person name="Leshcheva N."/>
            <person name="Mikheeva N."/>
        </authorList>
    </citation>
    <scope>NUCLEOTIDE SEQUENCE [LARGE SCALE GENOMIC DNA]</scope>
    <source>
        <strain evidence="7 8">P</strain>
    </source>
</reference>
<protein>
    <recommendedName>
        <fullName evidence="6">Ribonuclease P protein component</fullName>
        <ecNumber evidence="6">3.1.26.5</ecNumber>
    </recommendedName>
</protein>
<dbReference type="EC" id="3.1.26.5" evidence="6"/>
<dbReference type="KEGG" id="sper:EW093_08690"/>
<dbReference type="PANTHER" id="PTHR33992">
    <property type="entry name" value="RIBONUCLEASE P PROTEIN COMPONENT"/>
    <property type="match status" value="1"/>
</dbReference>
<evidence type="ECO:0000256" key="3">
    <source>
        <dbReference type="ARBA" id="ARBA00022759"/>
    </source>
</evidence>
<evidence type="ECO:0000256" key="6">
    <source>
        <dbReference type="NCBIfam" id="TIGR00188"/>
    </source>
</evidence>
<dbReference type="GO" id="GO:0000049">
    <property type="term" value="F:tRNA binding"/>
    <property type="evidence" value="ECO:0007669"/>
    <property type="project" value="InterPro"/>
</dbReference>
<dbReference type="Pfam" id="PF00825">
    <property type="entry name" value="Ribonuclease_P"/>
    <property type="match status" value="1"/>
</dbReference>
<evidence type="ECO:0000256" key="4">
    <source>
        <dbReference type="ARBA" id="ARBA00022801"/>
    </source>
</evidence>
<dbReference type="Gene3D" id="3.30.230.10">
    <property type="match status" value="1"/>
</dbReference>
<accession>A0A5C1QB98</accession>
<proteinExistence type="predicted"/>
<keyword evidence="5" id="KW-0694">RNA-binding</keyword>
<dbReference type="InterPro" id="IPR014721">
    <property type="entry name" value="Ribsml_uS5_D2-typ_fold_subgr"/>
</dbReference>
<dbReference type="GO" id="GO:0030677">
    <property type="term" value="C:ribonuclease P complex"/>
    <property type="evidence" value="ECO:0007669"/>
    <property type="project" value="TreeGrafter"/>
</dbReference>
<dbReference type="Proteomes" id="UP000323824">
    <property type="component" value="Chromosome"/>
</dbReference>
<sequence length="105" mass="12230">MRKTLTRNERLSKQSDLKTVFATGSRSNTAGAKVVYLKNNLSYSRFAITIVRKFGNSVERNHAKRIFRELYRLNKDKILTGMDIIIILYPGLYNQKKENLNFIIC</sequence>
<gene>
    <name evidence="7" type="primary">rnpA</name>
    <name evidence="7" type="ORF">EW093_08690</name>
</gene>
<dbReference type="PANTHER" id="PTHR33992:SF1">
    <property type="entry name" value="RIBONUCLEASE P PROTEIN COMPONENT"/>
    <property type="match status" value="1"/>
</dbReference>
<dbReference type="NCBIfam" id="TIGR00188">
    <property type="entry name" value="rnpA"/>
    <property type="match status" value="1"/>
</dbReference>
<organism evidence="7 8">
    <name type="scientific">Thiospirochaeta perfilievii</name>
    <dbReference type="NCBI Taxonomy" id="252967"/>
    <lineage>
        <taxon>Bacteria</taxon>
        <taxon>Pseudomonadati</taxon>
        <taxon>Spirochaetota</taxon>
        <taxon>Spirochaetia</taxon>
        <taxon>Spirochaetales</taxon>
        <taxon>Spirochaetaceae</taxon>
        <taxon>Thiospirochaeta</taxon>
    </lineage>
</organism>
<reference evidence="7 8" key="1">
    <citation type="submission" date="2019-02" db="EMBL/GenBank/DDBJ databases">
        <authorList>
            <person name="Fomenkov A."/>
            <person name="Dubinina G."/>
            <person name="Grabovich M."/>
            <person name="Vincze T."/>
            <person name="Roberts R.J."/>
        </authorList>
    </citation>
    <scope>NUCLEOTIDE SEQUENCE [LARGE SCALE GENOMIC DNA]</scope>
    <source>
        <strain evidence="7 8">P</strain>
    </source>
</reference>
<dbReference type="SUPFAM" id="SSF54211">
    <property type="entry name" value="Ribosomal protein S5 domain 2-like"/>
    <property type="match status" value="1"/>
</dbReference>
<keyword evidence="2" id="KW-0540">Nuclease</keyword>
<evidence type="ECO:0000313" key="7">
    <source>
        <dbReference type="EMBL" id="QEN04777.1"/>
    </source>
</evidence>
<dbReference type="GO" id="GO:0004526">
    <property type="term" value="F:ribonuclease P activity"/>
    <property type="evidence" value="ECO:0007669"/>
    <property type="project" value="UniProtKB-UniRule"/>
</dbReference>
<dbReference type="EMBL" id="CP035807">
    <property type="protein sequence ID" value="QEN04777.1"/>
    <property type="molecule type" value="Genomic_DNA"/>
</dbReference>
<dbReference type="OrthoDB" id="9810867at2"/>
<dbReference type="RefSeq" id="WP_149568017.1">
    <property type="nucleotide sequence ID" value="NZ_CP035807.1"/>
</dbReference>
<evidence type="ECO:0000256" key="2">
    <source>
        <dbReference type="ARBA" id="ARBA00022722"/>
    </source>
</evidence>